<feature type="signal peptide" evidence="1">
    <location>
        <begin position="1"/>
        <end position="19"/>
    </location>
</feature>
<comment type="caution">
    <text evidence="3">The sequence shown here is derived from an EMBL/GenBank/DDBJ whole genome shotgun (WGS) entry which is preliminary data.</text>
</comment>
<dbReference type="OrthoDB" id="8696437at2"/>
<dbReference type="PROSITE" id="PS51662">
    <property type="entry name" value="BP_PHYTASE"/>
    <property type="match status" value="2"/>
</dbReference>
<evidence type="ECO:0000313" key="4">
    <source>
        <dbReference type="Proteomes" id="UP000324973"/>
    </source>
</evidence>
<evidence type="ECO:0000313" key="3">
    <source>
        <dbReference type="EMBL" id="TYT27295.1"/>
    </source>
</evidence>
<dbReference type="AlphaFoldDB" id="A0A5D4XTH1"/>
<dbReference type="EMBL" id="VTFT01000001">
    <property type="protein sequence ID" value="TYT27295.1"/>
    <property type="molecule type" value="Genomic_DNA"/>
</dbReference>
<feature type="domain" description="BPP" evidence="2">
    <location>
        <begin position="22"/>
        <end position="338"/>
    </location>
</feature>
<dbReference type="InterPro" id="IPR011042">
    <property type="entry name" value="6-blade_b-propeller_TolB-like"/>
</dbReference>
<feature type="domain" description="BPP" evidence="2">
    <location>
        <begin position="350"/>
        <end position="681"/>
    </location>
</feature>
<dbReference type="InterPro" id="IPR003431">
    <property type="entry name" value="B-propeller_Phytase"/>
</dbReference>
<sequence>MKNRVFLALACAFVTTAPACSSDAAQQQAPSVAAHAATAPTTSREIGSAALVGAPDAAGEPRIVATAALGGLELYSLEGKRLGATPAGEAVAVDVASGVRVDGSLATIVVAIDGNGHRLRLFRFADDALTDVGAREIPLGFAGEGICLYRHPLDGALHAFIVGDGGEVDQQVIHGTADGRLDARQVRRISVPSPLKQCVVDARAGNVYASEETVGIWRFDADPEADVSAVLVDSPRGHIEEEVGGLAIHDGGEGARWLLASNASAGTLNVYDLERDAAFIGSATVSGQGASEPLAEPGPLYAGSAAVGAHYPDGVLLVVDEDGPDVKLVSIATLAQALGISAGSTSGQAPDEAKPAVAAVVAVAETVPVDSFGDAADDPAIWVHPTRPEKSLVIATDKKAGLYVYDMQGRLRQFLADGKMNNVDLRDGFRLGDREVTLVTASNRTDKSIAIYRLDAETGELVDIADGPQPTGLHDPYGLCMFRSPRNGDTYVFINGDETAKKQWRLVDAGDGRVRTELVRELAFDSQTEGCVADDATATLYVGEEDVALWKLPAEPDGGDTMTAVDRVDANPAIRDDIEGLALYDLGDGRGYIVASSQGNDTYAVYRLEGDQAYLGSFAVAGDPVAGIDGISETDGLDVSSANLGPGFEHGAFVAQDGRNVMPVQNQNYKIVPWKAIAEALNLEMRSP</sequence>
<accession>A0A5D4XTH1</accession>
<name>A0A5D4XTH1_9GAMM</name>
<proteinExistence type="predicted"/>
<dbReference type="SUPFAM" id="SSF50956">
    <property type="entry name" value="Thermostable phytase (3-phytase)"/>
    <property type="match status" value="2"/>
</dbReference>
<dbReference type="RefSeq" id="WP_149103846.1">
    <property type="nucleotide sequence ID" value="NZ_VTFT01000001.1"/>
</dbReference>
<protein>
    <submittedName>
        <fullName evidence="3">Phytase</fullName>
    </submittedName>
</protein>
<evidence type="ECO:0000256" key="1">
    <source>
        <dbReference type="SAM" id="SignalP"/>
    </source>
</evidence>
<keyword evidence="4" id="KW-1185">Reference proteome</keyword>
<dbReference type="Pfam" id="PF02333">
    <property type="entry name" value="Phytase"/>
    <property type="match status" value="2"/>
</dbReference>
<dbReference type="GO" id="GO:0016158">
    <property type="term" value="F:inositol hexakisphosphate 3-phosphatase activity"/>
    <property type="evidence" value="ECO:0007669"/>
    <property type="project" value="InterPro"/>
</dbReference>
<keyword evidence="1" id="KW-0732">Signal</keyword>
<reference evidence="3 4" key="1">
    <citation type="submission" date="2019-08" db="EMBL/GenBank/DDBJ databases">
        <title>Luteimonas viscosus sp. nov., isolated from soil of a sunflower field.</title>
        <authorList>
            <person name="Jianli Z."/>
            <person name="Ying Z."/>
        </authorList>
    </citation>
    <scope>NUCLEOTIDE SEQUENCE [LARGE SCALE GENOMIC DNA]</scope>
    <source>
        <strain evidence="3 4">XBU10</strain>
    </source>
</reference>
<dbReference type="Proteomes" id="UP000324973">
    <property type="component" value="Unassembled WGS sequence"/>
</dbReference>
<organism evidence="3 4">
    <name type="scientific">Luteimonas viscosa</name>
    <dbReference type="NCBI Taxonomy" id="1132694"/>
    <lineage>
        <taxon>Bacteria</taxon>
        <taxon>Pseudomonadati</taxon>
        <taxon>Pseudomonadota</taxon>
        <taxon>Gammaproteobacteria</taxon>
        <taxon>Lysobacterales</taxon>
        <taxon>Lysobacteraceae</taxon>
        <taxon>Luteimonas</taxon>
    </lineage>
</organism>
<dbReference type="Gene3D" id="2.120.10.30">
    <property type="entry name" value="TolB, C-terminal domain"/>
    <property type="match status" value="2"/>
</dbReference>
<evidence type="ECO:0000259" key="2">
    <source>
        <dbReference type="PROSITE" id="PS51662"/>
    </source>
</evidence>
<feature type="chain" id="PRO_5023119600" evidence="1">
    <location>
        <begin position="20"/>
        <end position="688"/>
    </location>
</feature>
<gene>
    <name evidence="3" type="ORF">FZO89_14095</name>
</gene>